<dbReference type="PRINTS" id="PR00792">
    <property type="entry name" value="PEPSIN"/>
</dbReference>
<protein>
    <submittedName>
        <fullName evidence="6">Aspartic peptidase domain-containing protein</fullName>
    </submittedName>
</protein>
<dbReference type="InterPro" id="IPR033121">
    <property type="entry name" value="PEPTIDASE_A1"/>
</dbReference>
<dbReference type="PANTHER" id="PTHR47966:SF51">
    <property type="entry name" value="BETA-SITE APP-CLEAVING ENZYME, ISOFORM A-RELATED"/>
    <property type="match status" value="1"/>
</dbReference>
<dbReference type="PANTHER" id="PTHR47966">
    <property type="entry name" value="BETA-SITE APP-CLEAVING ENZYME, ISOFORM A-RELATED"/>
    <property type="match status" value="1"/>
</dbReference>
<name>A0AAD4QN05_9AGAM</name>
<dbReference type="PROSITE" id="PS00141">
    <property type="entry name" value="ASP_PROTEASE"/>
    <property type="match status" value="2"/>
</dbReference>
<reference evidence="6" key="1">
    <citation type="journal article" date="2022" name="New Phytol.">
        <title>Evolutionary transition to the ectomycorrhizal habit in the genomes of a hyperdiverse lineage of mushroom-forming fungi.</title>
        <authorList>
            <person name="Looney B."/>
            <person name="Miyauchi S."/>
            <person name="Morin E."/>
            <person name="Drula E."/>
            <person name="Courty P.E."/>
            <person name="Kohler A."/>
            <person name="Kuo A."/>
            <person name="LaButti K."/>
            <person name="Pangilinan J."/>
            <person name="Lipzen A."/>
            <person name="Riley R."/>
            <person name="Andreopoulos W."/>
            <person name="He G."/>
            <person name="Johnson J."/>
            <person name="Nolan M."/>
            <person name="Tritt A."/>
            <person name="Barry K.W."/>
            <person name="Grigoriev I.V."/>
            <person name="Nagy L.G."/>
            <person name="Hibbett D."/>
            <person name="Henrissat B."/>
            <person name="Matheny P.B."/>
            <person name="Labbe J."/>
            <person name="Martin F.M."/>
        </authorList>
    </citation>
    <scope>NUCLEOTIDE SEQUENCE</scope>
    <source>
        <strain evidence="6">BPL690</strain>
    </source>
</reference>
<proteinExistence type="inferred from homology"/>
<dbReference type="SUPFAM" id="SSF50630">
    <property type="entry name" value="Acid proteases"/>
    <property type="match status" value="1"/>
</dbReference>
<evidence type="ECO:0000313" key="6">
    <source>
        <dbReference type="EMBL" id="KAI0299684.1"/>
    </source>
</evidence>
<dbReference type="InterPro" id="IPR021109">
    <property type="entry name" value="Peptidase_aspartic_dom_sf"/>
</dbReference>
<sequence length="422" mass="44021">MSFVAHQPLRFTSAVTHGARAIVARDIARAKKLLAGIQPHGPKAHHLPHLRIRHAHHQKHSQHPSTTPSSRSSAGETIDVTDAAVTYTTSVGVGNPATEYTLLIDTGSSNTWVGANTKYNPTSTSKSTGNSVTVSYGSGSFSGTEYTDRVALSPSLVIQSQSIGVASTAQGFNGVDGILGIGPVDLTEGTIGGKTPVPTVTDSLFKQGTISTESIGIFYQPSTSSSAVANGELTFGGIDTSKITGDVNYVPITSTSPASAYWGVDQDITYGSTGESILSSTAGIVDTGTTLVLIATGSLLLSAPHAFQKYQAATGATLDQTTGLLTLTPSQFGNLQSLFFNIGGIQYELTPNAQIWPRSLNTQLGGNEGSIYLVVSDLGSPSGQGLDFINGFTFLQRFYSVYDVTNSQVGLATTPFTDAETN</sequence>
<keyword evidence="3" id="KW-0645">Protease</keyword>
<gene>
    <name evidence="6" type="ORF">B0F90DRAFT_1818077</name>
</gene>
<keyword evidence="7" id="KW-1185">Reference proteome</keyword>
<dbReference type="Gene3D" id="2.40.70.10">
    <property type="entry name" value="Acid Proteases"/>
    <property type="match status" value="2"/>
</dbReference>
<dbReference type="EMBL" id="WTXG01000022">
    <property type="protein sequence ID" value="KAI0299684.1"/>
    <property type="molecule type" value="Genomic_DNA"/>
</dbReference>
<evidence type="ECO:0000256" key="4">
    <source>
        <dbReference type="SAM" id="MobiDB-lite"/>
    </source>
</evidence>
<feature type="compositionally biased region" description="Polar residues" evidence="4">
    <location>
        <begin position="63"/>
        <end position="75"/>
    </location>
</feature>
<dbReference type="GO" id="GO:0006508">
    <property type="term" value="P:proteolysis"/>
    <property type="evidence" value="ECO:0007669"/>
    <property type="project" value="UniProtKB-KW"/>
</dbReference>
<dbReference type="InterPro" id="IPR001461">
    <property type="entry name" value="Aspartic_peptidase_A1"/>
</dbReference>
<dbReference type="InterPro" id="IPR034164">
    <property type="entry name" value="Pepsin-like_dom"/>
</dbReference>
<dbReference type="CDD" id="cd05471">
    <property type="entry name" value="pepsin_like"/>
    <property type="match status" value="1"/>
</dbReference>
<dbReference type="AlphaFoldDB" id="A0AAD4QN05"/>
<keyword evidence="2 3" id="KW-0064">Aspartyl protease</keyword>
<feature type="region of interest" description="Disordered" evidence="4">
    <location>
        <begin position="55"/>
        <end position="75"/>
    </location>
</feature>
<comment type="caution">
    <text evidence="6">The sequence shown here is derived from an EMBL/GenBank/DDBJ whole genome shotgun (WGS) entry which is preliminary data.</text>
</comment>
<feature type="domain" description="Peptidase A1" evidence="5">
    <location>
        <begin position="87"/>
        <end position="412"/>
    </location>
</feature>
<dbReference type="Proteomes" id="UP001203297">
    <property type="component" value="Unassembled WGS sequence"/>
</dbReference>
<organism evidence="6 7">
    <name type="scientific">Multifurca ochricompacta</name>
    <dbReference type="NCBI Taxonomy" id="376703"/>
    <lineage>
        <taxon>Eukaryota</taxon>
        <taxon>Fungi</taxon>
        <taxon>Dikarya</taxon>
        <taxon>Basidiomycota</taxon>
        <taxon>Agaricomycotina</taxon>
        <taxon>Agaricomycetes</taxon>
        <taxon>Russulales</taxon>
        <taxon>Russulaceae</taxon>
        <taxon>Multifurca</taxon>
    </lineage>
</organism>
<dbReference type="PROSITE" id="PS51767">
    <property type="entry name" value="PEPTIDASE_A1"/>
    <property type="match status" value="1"/>
</dbReference>
<evidence type="ECO:0000256" key="3">
    <source>
        <dbReference type="RuleBase" id="RU000454"/>
    </source>
</evidence>
<dbReference type="GO" id="GO:0004190">
    <property type="term" value="F:aspartic-type endopeptidase activity"/>
    <property type="evidence" value="ECO:0007669"/>
    <property type="project" value="UniProtKB-KW"/>
</dbReference>
<evidence type="ECO:0000313" key="7">
    <source>
        <dbReference type="Proteomes" id="UP001203297"/>
    </source>
</evidence>
<evidence type="ECO:0000259" key="5">
    <source>
        <dbReference type="PROSITE" id="PS51767"/>
    </source>
</evidence>
<evidence type="ECO:0000256" key="2">
    <source>
        <dbReference type="ARBA" id="ARBA00022750"/>
    </source>
</evidence>
<comment type="similarity">
    <text evidence="1 3">Belongs to the peptidase A1 family.</text>
</comment>
<evidence type="ECO:0000256" key="1">
    <source>
        <dbReference type="ARBA" id="ARBA00007447"/>
    </source>
</evidence>
<accession>A0AAD4QN05</accession>
<dbReference type="Pfam" id="PF00026">
    <property type="entry name" value="Asp"/>
    <property type="match status" value="1"/>
</dbReference>
<keyword evidence="3" id="KW-0378">Hydrolase</keyword>
<dbReference type="InterPro" id="IPR001969">
    <property type="entry name" value="Aspartic_peptidase_AS"/>
</dbReference>